<dbReference type="InterPro" id="IPR023562">
    <property type="entry name" value="ClpP/TepA"/>
</dbReference>
<dbReference type="Gene3D" id="3.90.226.10">
    <property type="entry name" value="2-enoyl-CoA Hydratase, Chain A, domain 1"/>
    <property type="match status" value="1"/>
</dbReference>
<sequence>MRTCKDARLAPSALFAKLFKRNTTVLKFFSGTHSLRSSPGCIAEMVCLFSLLLFTLLRNNKTHAKRNTHRLSAAPFIQFPGGGVPQGKARHNWAGRGSDGDEQEGVEPGEESASEGAADGVSRSHPPAKGMKIVKNGELCMDPATGVGGFLVGEGTRLEDPPPKGKQIHKSSRGGSGIISRRSGIISSSSSRRYRRREGLLPRVDHIKDMKKDVKLFFFKKRIIYLTEEINKKTADEMISQLLYLDNINHDDIKIYINSPGGSINEGLAILDIFNYIKSDIQTISFGLVASMASVILASGKKGKRKSLPNCRIMIHQPLGNAFGHPQDIEIQTKEILYLKKLLYNYLSTFTNQTTETIEKDSDRDYYMNALEAKRYGIIDEVIQTKLPHPYFDEAVRESSSGAPSV</sequence>
<dbReference type="InterPro" id="IPR001907">
    <property type="entry name" value="ClpP"/>
</dbReference>
<evidence type="ECO:0000256" key="5">
    <source>
        <dbReference type="ARBA" id="ARBA00034021"/>
    </source>
</evidence>
<dbReference type="HAMAP" id="MF_00444">
    <property type="entry name" value="ClpP"/>
    <property type="match status" value="1"/>
</dbReference>
<dbReference type="PANTHER" id="PTHR10381:SF11">
    <property type="entry name" value="ATP-DEPENDENT CLP PROTEASE PROTEOLYTIC SUBUNIT, MITOCHONDRIAL"/>
    <property type="match status" value="1"/>
</dbReference>
<comment type="catalytic activity">
    <reaction evidence="5 6">
        <text>Hydrolysis of proteins to small peptides in the presence of ATP and magnesium. alpha-casein is the usual test substrate. In the absence of ATP, only oligopeptides shorter than five residues are hydrolyzed (such as succinyl-Leu-Tyr-|-NHMec, and Leu-Tyr-Leu-|-Tyr-Trp, in which cleavage of the -Tyr-|-Leu- and -Tyr-|-Trp bonds also occurs).</text>
        <dbReference type="EC" id="3.4.21.92"/>
    </reaction>
</comment>
<keyword evidence="3" id="KW-0378">Hydrolase</keyword>
<dbReference type="AlphaFoldDB" id="K6UJU9"/>
<evidence type="ECO:0000256" key="7">
    <source>
        <dbReference type="RuleBase" id="RU003567"/>
    </source>
</evidence>
<keyword evidence="2 9" id="KW-0645">Protease</keyword>
<dbReference type="Pfam" id="PF00574">
    <property type="entry name" value="CLP_protease"/>
    <property type="match status" value="1"/>
</dbReference>
<dbReference type="EMBL" id="DF157100">
    <property type="protein sequence ID" value="GAB66258.1"/>
    <property type="molecule type" value="Genomic_DNA"/>
</dbReference>
<evidence type="ECO:0000256" key="1">
    <source>
        <dbReference type="ARBA" id="ARBA00007039"/>
    </source>
</evidence>
<feature type="compositionally biased region" description="Acidic residues" evidence="8">
    <location>
        <begin position="100"/>
        <end position="113"/>
    </location>
</feature>
<evidence type="ECO:0000256" key="6">
    <source>
        <dbReference type="PROSITE-ProRule" id="PRU10086"/>
    </source>
</evidence>
<dbReference type="Proteomes" id="UP000006319">
    <property type="component" value="Chromosome 8"/>
</dbReference>
<reference evidence="9 10" key="1">
    <citation type="journal article" date="2012" name="Nat. Genet.">
        <title>Plasmodium cynomolgi genome sequences provide insight into Plasmodium vivax and the monkey malaria clade.</title>
        <authorList>
            <person name="Tachibana S."/>
            <person name="Sullivan S.A."/>
            <person name="Kawai S."/>
            <person name="Nakamura S."/>
            <person name="Kim H.R."/>
            <person name="Goto N."/>
            <person name="Arisue N."/>
            <person name="Palacpac N.M.Q."/>
            <person name="Honma H."/>
            <person name="Yagi M."/>
            <person name="Tougan T."/>
            <person name="Katakai Y."/>
            <person name="Kaneko O."/>
            <person name="Mita T."/>
            <person name="Kita K."/>
            <person name="Yasutomi Y."/>
            <person name="Sutton P.L."/>
            <person name="Shakhbatyan R."/>
            <person name="Horii T."/>
            <person name="Yasunaga T."/>
            <person name="Barnwell J.W."/>
            <person name="Escalante A.A."/>
            <person name="Carlton J.M."/>
            <person name="Tanabe K."/>
        </authorList>
    </citation>
    <scope>NUCLEOTIDE SEQUENCE [LARGE SCALE GENOMIC DNA]</scope>
    <source>
        <strain evidence="9 10">B</strain>
    </source>
</reference>
<dbReference type="GO" id="GO:0009368">
    <property type="term" value="C:endopeptidase Clp complex"/>
    <property type="evidence" value="ECO:0007669"/>
    <property type="project" value="TreeGrafter"/>
</dbReference>
<feature type="region of interest" description="Disordered" evidence="8">
    <location>
        <begin position="152"/>
        <end position="191"/>
    </location>
</feature>
<protein>
    <recommendedName>
        <fullName evidence="7">ATP-dependent Clp protease proteolytic subunit</fullName>
    </recommendedName>
</protein>
<evidence type="ECO:0000256" key="3">
    <source>
        <dbReference type="ARBA" id="ARBA00022801"/>
    </source>
</evidence>
<gene>
    <name evidence="9" type="ORF">PCYB_084190</name>
</gene>
<dbReference type="GO" id="GO:0006515">
    <property type="term" value="P:protein quality control for misfolded or incompletely synthesized proteins"/>
    <property type="evidence" value="ECO:0007669"/>
    <property type="project" value="TreeGrafter"/>
</dbReference>
<dbReference type="PROSITE" id="PS00382">
    <property type="entry name" value="CLP_PROTEASE_HIS"/>
    <property type="match status" value="1"/>
</dbReference>
<proteinExistence type="inferred from homology"/>
<dbReference type="PRINTS" id="PR00127">
    <property type="entry name" value="CLPPROTEASEP"/>
</dbReference>
<dbReference type="GO" id="GO:0051117">
    <property type="term" value="F:ATPase binding"/>
    <property type="evidence" value="ECO:0007669"/>
    <property type="project" value="TreeGrafter"/>
</dbReference>
<evidence type="ECO:0000313" key="10">
    <source>
        <dbReference type="Proteomes" id="UP000006319"/>
    </source>
</evidence>
<dbReference type="GO" id="GO:0004252">
    <property type="term" value="F:serine-type endopeptidase activity"/>
    <property type="evidence" value="ECO:0007669"/>
    <property type="project" value="UniProtKB-EC"/>
</dbReference>
<dbReference type="CDD" id="cd07017">
    <property type="entry name" value="S14_ClpP_2"/>
    <property type="match status" value="1"/>
</dbReference>
<dbReference type="OrthoDB" id="1721884at2759"/>
<evidence type="ECO:0000313" key="9">
    <source>
        <dbReference type="EMBL" id="GAB66258.1"/>
    </source>
</evidence>
<dbReference type="OMA" id="APFIQFP"/>
<evidence type="ECO:0000256" key="2">
    <source>
        <dbReference type="ARBA" id="ARBA00022670"/>
    </source>
</evidence>
<dbReference type="RefSeq" id="XP_004222205.1">
    <property type="nucleotide sequence ID" value="XM_004222157.1"/>
</dbReference>
<accession>K6UJU9</accession>
<feature type="region of interest" description="Disordered" evidence="8">
    <location>
        <begin position="78"/>
        <end position="130"/>
    </location>
</feature>
<comment type="similarity">
    <text evidence="1 7">Belongs to the peptidase S14 family.</text>
</comment>
<dbReference type="MEROPS" id="S14.011"/>
<keyword evidence="10" id="KW-1185">Reference proteome</keyword>
<dbReference type="GeneID" id="14692610"/>
<dbReference type="InterPro" id="IPR029045">
    <property type="entry name" value="ClpP/crotonase-like_dom_sf"/>
</dbReference>
<feature type="active site" evidence="6">
    <location>
        <position position="316"/>
    </location>
</feature>
<dbReference type="SUPFAM" id="SSF52096">
    <property type="entry name" value="ClpP/crotonase"/>
    <property type="match status" value="1"/>
</dbReference>
<dbReference type="InterPro" id="IPR033135">
    <property type="entry name" value="ClpP_His_AS"/>
</dbReference>
<dbReference type="KEGG" id="pcy:PCYB_084190"/>
<dbReference type="FunFam" id="3.90.226.10:FF:000067">
    <property type="entry name" value="ATP-dependent Clp protease proteolytic subunit"/>
    <property type="match status" value="1"/>
</dbReference>
<dbReference type="VEuPathDB" id="PlasmoDB:PCYB_084190"/>
<evidence type="ECO:0000256" key="8">
    <source>
        <dbReference type="SAM" id="MobiDB-lite"/>
    </source>
</evidence>
<evidence type="ECO:0000256" key="4">
    <source>
        <dbReference type="ARBA" id="ARBA00022825"/>
    </source>
</evidence>
<dbReference type="eggNOG" id="KOG0840">
    <property type="taxonomic scope" value="Eukaryota"/>
</dbReference>
<organism evidence="9 10">
    <name type="scientific">Plasmodium cynomolgi (strain B)</name>
    <dbReference type="NCBI Taxonomy" id="1120755"/>
    <lineage>
        <taxon>Eukaryota</taxon>
        <taxon>Sar</taxon>
        <taxon>Alveolata</taxon>
        <taxon>Apicomplexa</taxon>
        <taxon>Aconoidasida</taxon>
        <taxon>Haemosporida</taxon>
        <taxon>Plasmodiidae</taxon>
        <taxon>Plasmodium</taxon>
        <taxon>Plasmodium (Plasmodium)</taxon>
    </lineage>
</organism>
<dbReference type="PhylomeDB" id="K6UJU9"/>
<dbReference type="GO" id="GO:0004176">
    <property type="term" value="F:ATP-dependent peptidase activity"/>
    <property type="evidence" value="ECO:0007669"/>
    <property type="project" value="InterPro"/>
</dbReference>
<keyword evidence="4" id="KW-0720">Serine protease</keyword>
<name>K6UJU9_PLACD</name>
<dbReference type="PANTHER" id="PTHR10381">
    <property type="entry name" value="ATP-DEPENDENT CLP PROTEASE PROTEOLYTIC SUBUNIT"/>
    <property type="match status" value="1"/>
</dbReference>
<feature type="compositionally biased region" description="Low complexity" evidence="8">
    <location>
        <begin position="178"/>
        <end position="191"/>
    </location>
</feature>